<feature type="region of interest" description="Disordered" evidence="1">
    <location>
        <begin position="222"/>
        <end position="372"/>
    </location>
</feature>
<feature type="compositionally biased region" description="Basic and acidic residues" evidence="1">
    <location>
        <begin position="332"/>
        <end position="352"/>
    </location>
</feature>
<protein>
    <submittedName>
        <fullName evidence="2">Uncharacterized protein</fullName>
    </submittedName>
</protein>
<proteinExistence type="predicted"/>
<name>A0AAN7PBV6_9COLE</name>
<reference evidence="3" key="1">
    <citation type="submission" date="2023-01" db="EMBL/GenBank/DDBJ databases">
        <title>Key to firefly adult light organ development and bioluminescence: homeobox transcription factors regulate luciferase expression and transportation to peroxisome.</title>
        <authorList>
            <person name="Fu X."/>
        </authorList>
    </citation>
    <scope>NUCLEOTIDE SEQUENCE [LARGE SCALE GENOMIC DNA]</scope>
</reference>
<evidence type="ECO:0000313" key="2">
    <source>
        <dbReference type="EMBL" id="KAK4885340.1"/>
    </source>
</evidence>
<feature type="compositionally biased region" description="Acidic residues" evidence="1">
    <location>
        <begin position="279"/>
        <end position="297"/>
    </location>
</feature>
<feature type="compositionally biased region" description="Basic and acidic residues" evidence="1">
    <location>
        <begin position="298"/>
        <end position="310"/>
    </location>
</feature>
<accession>A0AAN7PBV6</accession>
<feature type="compositionally biased region" description="Acidic residues" evidence="1">
    <location>
        <begin position="232"/>
        <end position="249"/>
    </location>
</feature>
<feature type="compositionally biased region" description="Acidic residues" evidence="1">
    <location>
        <begin position="258"/>
        <end position="267"/>
    </location>
</feature>
<evidence type="ECO:0000313" key="3">
    <source>
        <dbReference type="Proteomes" id="UP001353858"/>
    </source>
</evidence>
<keyword evidence="3" id="KW-1185">Reference proteome</keyword>
<comment type="caution">
    <text evidence="2">The sequence shown here is derived from an EMBL/GenBank/DDBJ whole genome shotgun (WGS) entry which is preliminary data.</text>
</comment>
<dbReference type="EMBL" id="JARPUR010000001">
    <property type="protein sequence ID" value="KAK4885340.1"/>
    <property type="molecule type" value="Genomic_DNA"/>
</dbReference>
<sequence>MQFQMIHVKRVDKLDLKLVTSTECAARLVDRAEEVADTSKLAEIDINVQHQYFNCFSFSNSCVQLYINKMAGKLVISRLVQDELTYECQVRGIGSGTVEEMRKSLAKAIRMENEGTTLPIPTYPYTFEEDMLAIRTKIEPIETGIAALTTSKSNKHKKLETTLNHLLGRLKRSKPQNDDEIKERSEVLGKILALMTDLDNRCEEIEKQQQIVPAELSILEKRMPRHSSFEQDFGDGDEEENENHEDDCEESKGRMGEQDDSQEEENEVGTHEETLPNTEESESEKEETEFLDDEDYQPETKVKVELESRGKPSRRRQPPGYLSDYLTDLMNEDVHGSQERPSDGKADFAEKKKRERKRKVREERGVGSEQCA</sequence>
<dbReference type="Proteomes" id="UP001353858">
    <property type="component" value="Unassembled WGS sequence"/>
</dbReference>
<evidence type="ECO:0000256" key="1">
    <source>
        <dbReference type="SAM" id="MobiDB-lite"/>
    </source>
</evidence>
<dbReference type="AlphaFoldDB" id="A0AAN7PBV6"/>
<organism evidence="2 3">
    <name type="scientific">Aquatica leii</name>
    <dbReference type="NCBI Taxonomy" id="1421715"/>
    <lineage>
        <taxon>Eukaryota</taxon>
        <taxon>Metazoa</taxon>
        <taxon>Ecdysozoa</taxon>
        <taxon>Arthropoda</taxon>
        <taxon>Hexapoda</taxon>
        <taxon>Insecta</taxon>
        <taxon>Pterygota</taxon>
        <taxon>Neoptera</taxon>
        <taxon>Endopterygota</taxon>
        <taxon>Coleoptera</taxon>
        <taxon>Polyphaga</taxon>
        <taxon>Elateriformia</taxon>
        <taxon>Elateroidea</taxon>
        <taxon>Lampyridae</taxon>
        <taxon>Luciolinae</taxon>
        <taxon>Aquatica</taxon>
    </lineage>
</organism>
<gene>
    <name evidence="2" type="ORF">RN001_001611</name>
</gene>